<feature type="domain" description="Guanylate cyclase" evidence="2">
    <location>
        <begin position="291"/>
        <end position="428"/>
    </location>
</feature>
<dbReference type="RefSeq" id="WP_348270061.1">
    <property type="nucleotide sequence ID" value="NZ_CP121195.1"/>
</dbReference>
<evidence type="ECO:0000259" key="2">
    <source>
        <dbReference type="PROSITE" id="PS50125"/>
    </source>
</evidence>
<evidence type="ECO:0000256" key="1">
    <source>
        <dbReference type="SAM" id="MobiDB-lite"/>
    </source>
</evidence>
<dbReference type="Pfam" id="PF00211">
    <property type="entry name" value="Guanylate_cyc"/>
    <property type="match status" value="1"/>
</dbReference>
<gene>
    <name evidence="3" type="ORF">P8936_06430</name>
</gene>
<dbReference type="GO" id="GO:0009190">
    <property type="term" value="P:cyclic nucleotide biosynthetic process"/>
    <property type="evidence" value="ECO:0007669"/>
    <property type="project" value="InterPro"/>
</dbReference>
<sequence length="516" mass="57035">MSWNYNTSLNRVEKHLDGMGDIEVEKLVRDADLNSLLSETTCRDIFGAHVYVDVPNFSDLATLTAEGDDYRRVIQALHLYEREVARIVEGEDVFDGVRIHFQGAKLHALFFRPIDDAEEIATRAVLLQMVLRHFVCCVFNPEFPKLPNLSVSGGADIGSAIGTKNGHKGDRELLFLGAPANYASKILTGTDSLRVTAAVYEALPETLQAYFSAVEDDRLDVTVYEIDDISTEEMDQLLAEHDIDWDREASLQRLKDDKLIYPLNRIEYSDAEVQIDIDALGITNNKRVLAASVFGDVSGFTRYIDRTMADDDGKAALRVLHAVRKEMSAIIRHDFSGIRVQFQGDRVQALFHMPKGDEKRIAARAVDTAIALQSTMELVIKKLLPEAKELGMATGISIGTTLVSKLGTRGHRDRICIADAVEEAARYPEGSAGGEITVPDSVHEHLNEELQKLFVWNKDRGLYIGTNLTQDKVERARKAGLFKQSVYVTSGAAGASVSSQPTPGSRSFVPSSSFGD</sequence>
<dbReference type="Gene3D" id="3.30.70.1230">
    <property type="entry name" value="Nucleotide cyclase"/>
    <property type="match status" value="2"/>
</dbReference>
<dbReference type="GO" id="GO:0035556">
    <property type="term" value="P:intracellular signal transduction"/>
    <property type="evidence" value="ECO:0007669"/>
    <property type="project" value="InterPro"/>
</dbReference>
<organism evidence="3">
    <name type="scientific">Edaphobacter paludis</name>
    <dbReference type="NCBI Taxonomy" id="3035702"/>
    <lineage>
        <taxon>Bacteria</taxon>
        <taxon>Pseudomonadati</taxon>
        <taxon>Acidobacteriota</taxon>
        <taxon>Terriglobia</taxon>
        <taxon>Terriglobales</taxon>
        <taxon>Acidobacteriaceae</taxon>
        <taxon>Edaphobacter</taxon>
    </lineage>
</organism>
<dbReference type="GO" id="GO:0004016">
    <property type="term" value="F:adenylate cyclase activity"/>
    <property type="evidence" value="ECO:0007669"/>
    <property type="project" value="UniProtKB-ARBA"/>
</dbReference>
<reference evidence="3" key="1">
    <citation type="submission" date="2023-03" db="EMBL/GenBank/DDBJ databases">
        <title>Edaphobacter sp.</title>
        <authorList>
            <person name="Huber K.J."/>
            <person name="Papendorf J."/>
            <person name="Pilke C."/>
            <person name="Bunk B."/>
            <person name="Sproeer C."/>
            <person name="Pester M."/>
        </authorList>
    </citation>
    <scope>NUCLEOTIDE SEQUENCE</scope>
    <source>
        <strain evidence="3">DSM 109920</strain>
    </source>
</reference>
<dbReference type="InterPro" id="IPR001054">
    <property type="entry name" value="A/G_cyclase"/>
</dbReference>
<evidence type="ECO:0000313" key="3">
    <source>
        <dbReference type="EMBL" id="XBH14788.1"/>
    </source>
</evidence>
<feature type="region of interest" description="Disordered" evidence="1">
    <location>
        <begin position="493"/>
        <end position="516"/>
    </location>
</feature>
<protein>
    <submittedName>
        <fullName evidence="3">Adenylate/guanylate cyclase domain-containing protein</fullName>
    </submittedName>
</protein>
<feature type="compositionally biased region" description="Polar residues" evidence="1">
    <location>
        <begin position="500"/>
        <end position="516"/>
    </location>
</feature>
<dbReference type="SUPFAM" id="SSF55073">
    <property type="entry name" value="Nucleotide cyclase"/>
    <property type="match status" value="2"/>
</dbReference>
<proteinExistence type="predicted"/>
<accession>A0AAU7DCD6</accession>
<dbReference type="InterPro" id="IPR029787">
    <property type="entry name" value="Nucleotide_cyclase"/>
</dbReference>
<dbReference type="PROSITE" id="PS50125">
    <property type="entry name" value="GUANYLATE_CYCLASE_2"/>
    <property type="match status" value="1"/>
</dbReference>
<dbReference type="EMBL" id="CP121195">
    <property type="protein sequence ID" value="XBH14788.1"/>
    <property type="molecule type" value="Genomic_DNA"/>
</dbReference>
<dbReference type="AlphaFoldDB" id="A0AAU7DCD6"/>
<name>A0AAU7DCD6_9BACT</name>